<keyword evidence="4" id="KW-1185">Reference proteome</keyword>
<evidence type="ECO:0000313" key="3">
    <source>
        <dbReference type="EMBL" id="SDC16517.1"/>
    </source>
</evidence>
<feature type="compositionally biased region" description="Low complexity" evidence="1">
    <location>
        <begin position="220"/>
        <end position="238"/>
    </location>
</feature>
<dbReference type="RefSeq" id="WP_091447432.1">
    <property type="nucleotide sequence ID" value="NZ_FMZZ01000001.1"/>
</dbReference>
<dbReference type="Proteomes" id="UP000199501">
    <property type="component" value="Unassembled WGS sequence"/>
</dbReference>
<dbReference type="Gene3D" id="3.30.160.660">
    <property type="match status" value="1"/>
</dbReference>
<evidence type="ECO:0000256" key="1">
    <source>
        <dbReference type="SAM" id="MobiDB-lite"/>
    </source>
</evidence>
<accession>A0A1G6JD09</accession>
<dbReference type="EMBL" id="FMZZ01000001">
    <property type="protein sequence ID" value="SDC16517.1"/>
    <property type="molecule type" value="Genomic_DNA"/>
</dbReference>
<dbReference type="PANTHER" id="PTHR37809:SF1">
    <property type="entry name" value="RIBOSOMAL PROTEIN S12 METHYLTHIOTRANSFERASE ACCESSORY FACTOR YCAO"/>
    <property type="match status" value="1"/>
</dbReference>
<dbReference type="Gene3D" id="3.30.1330.230">
    <property type="match status" value="1"/>
</dbReference>
<dbReference type="Gene3D" id="3.30.40.250">
    <property type="match status" value="1"/>
</dbReference>
<evidence type="ECO:0000313" key="4">
    <source>
        <dbReference type="Proteomes" id="UP000199501"/>
    </source>
</evidence>
<feature type="compositionally biased region" description="Basic and acidic residues" evidence="1">
    <location>
        <begin position="208"/>
        <end position="217"/>
    </location>
</feature>
<reference evidence="4" key="1">
    <citation type="submission" date="2016-10" db="EMBL/GenBank/DDBJ databases">
        <authorList>
            <person name="Varghese N."/>
            <person name="Submissions S."/>
        </authorList>
    </citation>
    <scope>NUCLEOTIDE SEQUENCE [LARGE SCALE GENOMIC DNA]</scope>
    <source>
        <strain evidence="4">IBRC-M 10403</strain>
    </source>
</reference>
<name>A0A1G6JD09_9PSEU</name>
<protein>
    <submittedName>
        <fullName evidence="3">Thiazole/oxazole-forming peptide maturase, SagD family component</fullName>
    </submittedName>
</protein>
<organism evidence="3 4">
    <name type="scientific">Actinokineospora iranica</name>
    <dbReference type="NCBI Taxonomy" id="1271860"/>
    <lineage>
        <taxon>Bacteria</taxon>
        <taxon>Bacillati</taxon>
        <taxon>Actinomycetota</taxon>
        <taxon>Actinomycetes</taxon>
        <taxon>Pseudonocardiales</taxon>
        <taxon>Pseudonocardiaceae</taxon>
        <taxon>Actinokineospora</taxon>
    </lineage>
</organism>
<evidence type="ECO:0000259" key="2">
    <source>
        <dbReference type="PROSITE" id="PS51664"/>
    </source>
</evidence>
<dbReference type="PROSITE" id="PS51664">
    <property type="entry name" value="YCAO"/>
    <property type="match status" value="1"/>
</dbReference>
<dbReference type="PANTHER" id="PTHR37809">
    <property type="entry name" value="RIBOSOMAL PROTEIN S12 METHYLTHIOTRANSFERASE ACCESSORY FACTOR YCAO"/>
    <property type="match status" value="1"/>
</dbReference>
<feature type="region of interest" description="Disordered" evidence="1">
    <location>
        <begin position="178"/>
        <end position="275"/>
    </location>
</feature>
<feature type="domain" description="YcaO" evidence="2">
    <location>
        <begin position="403"/>
        <end position="763"/>
    </location>
</feature>
<gene>
    <name evidence="3" type="ORF">SAMN05216174_101345</name>
</gene>
<dbReference type="AlphaFoldDB" id="A0A1G6JD09"/>
<dbReference type="STRING" id="1271860.SAMN05216174_101345"/>
<sequence length="763" mass="79173">MGFDSTPVRAAEPACLETAALVRDRLRQEFGDEVAVFASPGRPLAPIVRLAVAVGESREFARWARTANLRALTVVPGDDTAPDTAPDTVLVGPLAIPGEPGCAECARARRVAAAARKATSPVCSSGTGVTAAPGVLKPAIAPARASDPSAEDTRRLAPVIAAGVSPAKAPVTVADDTMRLAPGGADPASGARQAASVAPENARNPARPPDDAEDTTRVDAAVAGGAGKPAAAASGASARMPHSGPEDMRGSAGAQARESSAESSPVLDTAGAERGGAAGRALDQIVGLVRDILRADARDLIGHVAEVGGAEPVWHRVIPLPACDVCGGATGDSAVALPEEGEDDDPAALLAALAGWVDPVTGVVPWIELRQPLGESGPHTATAASPHLLDADGVPRALPIGWGKGMTRSAAIRSAVGEAIERYSASLPDSDRLAWARPADLDGEILDPREFALYEPEQYAAAGFPCVPFDRRVDHPWVRGAWLGTDTPVWVPAVFAYLAMTVLPEHVICQGTSNGLAAGADIDTAAVRATLELVERDAMMAAWLTGERGRFVELDETLDDDVHAVIEALQAQGPSVEVYLLPTSTYGATAVALAIGDGRRWPGVALGLGADRSPRAAIRAAVLELAQTAPHLAALLRERAHPVPARPQGVREMLDHAAYYFPVERVDAFDRLRCGGTSRLRDLREPALDTSLTDLAGTLGAAGVRVAVVDVTSADVATGPLRVVRAVSPDLQPLSYGHGNDRALVARLRRRGVRTRALIHPVW</sequence>
<dbReference type="InterPro" id="IPR003776">
    <property type="entry name" value="YcaO-like_dom"/>
</dbReference>
<dbReference type="Pfam" id="PF02624">
    <property type="entry name" value="YcaO"/>
    <property type="match status" value="1"/>
</dbReference>
<dbReference type="OrthoDB" id="2379922at2"/>
<proteinExistence type="predicted"/>
<dbReference type="NCBIfam" id="TIGR00702">
    <property type="entry name" value="YcaO-type kinase domain"/>
    <property type="match status" value="1"/>
</dbReference>